<dbReference type="OrthoDB" id="3628183at2"/>
<comment type="caution">
    <text evidence="3">The sequence shown here is derived from an EMBL/GenBank/DDBJ whole genome shotgun (WGS) entry which is preliminary data.</text>
</comment>
<evidence type="ECO:0000259" key="2">
    <source>
        <dbReference type="PROSITE" id="PS51903"/>
    </source>
</evidence>
<keyword evidence="4" id="KW-1185">Reference proteome</keyword>
<organism evidence="3 4">
    <name type="scientific">Antrihabitans cavernicola</name>
    <dbReference type="NCBI Taxonomy" id="2495913"/>
    <lineage>
        <taxon>Bacteria</taxon>
        <taxon>Bacillati</taxon>
        <taxon>Actinomycetota</taxon>
        <taxon>Actinomycetes</taxon>
        <taxon>Mycobacteriales</taxon>
        <taxon>Nocardiaceae</taxon>
        <taxon>Antrihabitans</taxon>
    </lineage>
</organism>
<name>A0A5A7S439_9NOCA</name>
<keyword evidence="3" id="KW-0645">Protease</keyword>
<dbReference type="Pfam" id="PF02861">
    <property type="entry name" value="Clp_N"/>
    <property type="match status" value="2"/>
</dbReference>
<evidence type="ECO:0000256" key="1">
    <source>
        <dbReference type="PROSITE-ProRule" id="PRU01251"/>
    </source>
</evidence>
<dbReference type="AlphaFoldDB" id="A0A5A7S439"/>
<protein>
    <submittedName>
        <fullName evidence="3">Clp protease</fullName>
    </submittedName>
</protein>
<gene>
    <name evidence="3" type="ORF">FOY51_21415</name>
</gene>
<dbReference type="RefSeq" id="WP_149432310.1">
    <property type="nucleotide sequence ID" value="NZ_VLNY01000013.1"/>
</dbReference>
<dbReference type="InterPro" id="IPR036628">
    <property type="entry name" value="Clp_N_dom_sf"/>
</dbReference>
<dbReference type="InterPro" id="IPR004176">
    <property type="entry name" value="Clp_R_N"/>
</dbReference>
<reference evidence="3 4" key="1">
    <citation type="submission" date="2019-07" db="EMBL/GenBank/DDBJ databases">
        <title>Rhodococcus cavernicolus sp. nov., isolated from a cave.</title>
        <authorList>
            <person name="Lee S.D."/>
        </authorList>
    </citation>
    <scope>NUCLEOTIDE SEQUENCE [LARGE SCALE GENOMIC DNA]</scope>
    <source>
        <strain evidence="3 4">C1-24</strain>
    </source>
</reference>
<evidence type="ECO:0000313" key="4">
    <source>
        <dbReference type="Proteomes" id="UP000322244"/>
    </source>
</evidence>
<sequence length="190" mass="20885">MFERFSKSARFAVIDAQKEARDLKSERIDVEHVLLGVLTTADKPLADLLTAAGLTPDAVRTSIGQHKHGEPLGEEDAEALKSIGIDLEAVRESLGATFGDDALDRVEPEERRGLFGKRMGGHIPFRNSAKKTLELALREALRRGDDYIGSEHMLLGILRAPNAIARDAIEEHVTSAELRRQLEALLDRAA</sequence>
<accession>A0A5A7S439</accession>
<dbReference type="GO" id="GO:0008233">
    <property type="term" value="F:peptidase activity"/>
    <property type="evidence" value="ECO:0007669"/>
    <property type="project" value="UniProtKB-KW"/>
</dbReference>
<dbReference type="Gene3D" id="1.10.1780.10">
    <property type="entry name" value="Clp, N-terminal domain"/>
    <property type="match status" value="2"/>
</dbReference>
<dbReference type="EMBL" id="VLNY01000013">
    <property type="protein sequence ID" value="KAA0020159.1"/>
    <property type="molecule type" value="Genomic_DNA"/>
</dbReference>
<feature type="domain" description="Clp R" evidence="2">
    <location>
        <begin position="2"/>
        <end position="188"/>
    </location>
</feature>
<dbReference type="SUPFAM" id="SSF81923">
    <property type="entry name" value="Double Clp-N motif"/>
    <property type="match status" value="2"/>
</dbReference>
<evidence type="ECO:0000313" key="3">
    <source>
        <dbReference type="EMBL" id="KAA0020159.1"/>
    </source>
</evidence>
<dbReference type="Proteomes" id="UP000322244">
    <property type="component" value="Unassembled WGS sequence"/>
</dbReference>
<proteinExistence type="predicted"/>
<dbReference type="PROSITE" id="PS51903">
    <property type="entry name" value="CLP_R"/>
    <property type="match status" value="1"/>
</dbReference>
<keyword evidence="1" id="KW-0677">Repeat</keyword>
<keyword evidence="3" id="KW-0378">Hydrolase</keyword>
<dbReference type="GO" id="GO:0006508">
    <property type="term" value="P:proteolysis"/>
    <property type="evidence" value="ECO:0007669"/>
    <property type="project" value="UniProtKB-KW"/>
</dbReference>